<dbReference type="InterPro" id="IPR008920">
    <property type="entry name" value="TF_FadR/GntR_C"/>
</dbReference>
<dbReference type="InterPro" id="IPR036388">
    <property type="entry name" value="WH-like_DNA-bd_sf"/>
</dbReference>
<dbReference type="Pfam" id="PF00392">
    <property type="entry name" value="GntR"/>
    <property type="match status" value="1"/>
</dbReference>
<dbReference type="EMBL" id="BJFL01000034">
    <property type="protein sequence ID" value="GDY33108.1"/>
    <property type="molecule type" value="Genomic_DNA"/>
</dbReference>
<feature type="domain" description="HTH gntR-type" evidence="4">
    <location>
        <begin position="4"/>
        <end position="71"/>
    </location>
</feature>
<sequence length="231" mass="25222">MTAQGLYGRVLATLGPEIASGEHASGTVLRIEALEERFGVSRTVIREAVRVLESMRLVVSRRRVGVTVRPKTEWNLYDPLVIRWRLAGPDRPNQLRSLTELRLAVEPVAAAFAAQRATPDQCGELTGLAIQLAATARARDLEAFLGHDIAFHRLVLEASGNEMYARLADVVAEVLAGRTHHHLMPAEPAPTAVRLHAQVAEAVQCGDARRAEECMREIVTGAGAEMRALLE</sequence>
<evidence type="ECO:0000259" key="4">
    <source>
        <dbReference type="PROSITE" id="PS50949"/>
    </source>
</evidence>
<protein>
    <submittedName>
        <fullName evidence="5">Transcriptional regulator</fullName>
    </submittedName>
</protein>
<keyword evidence="2" id="KW-0238">DNA-binding</keyword>
<accession>A0A4D4JEM0</accession>
<dbReference type="PANTHER" id="PTHR43537">
    <property type="entry name" value="TRANSCRIPTIONAL REGULATOR, GNTR FAMILY"/>
    <property type="match status" value="1"/>
</dbReference>
<dbReference type="SMART" id="SM00345">
    <property type="entry name" value="HTH_GNTR"/>
    <property type="match status" value="1"/>
</dbReference>
<dbReference type="Proteomes" id="UP000298860">
    <property type="component" value="Unassembled WGS sequence"/>
</dbReference>
<dbReference type="InterPro" id="IPR011711">
    <property type="entry name" value="GntR_C"/>
</dbReference>
<evidence type="ECO:0000313" key="6">
    <source>
        <dbReference type="Proteomes" id="UP000298860"/>
    </source>
</evidence>
<dbReference type="Pfam" id="PF07729">
    <property type="entry name" value="FCD"/>
    <property type="match status" value="1"/>
</dbReference>
<dbReference type="GO" id="GO:0003677">
    <property type="term" value="F:DNA binding"/>
    <property type="evidence" value="ECO:0007669"/>
    <property type="project" value="UniProtKB-KW"/>
</dbReference>
<evidence type="ECO:0000313" key="5">
    <source>
        <dbReference type="EMBL" id="GDY33108.1"/>
    </source>
</evidence>
<comment type="caution">
    <text evidence="5">The sequence shown here is derived from an EMBL/GenBank/DDBJ whole genome shotgun (WGS) entry which is preliminary data.</text>
</comment>
<evidence type="ECO:0000256" key="2">
    <source>
        <dbReference type="ARBA" id="ARBA00023125"/>
    </source>
</evidence>
<dbReference type="GO" id="GO:0003700">
    <property type="term" value="F:DNA-binding transcription factor activity"/>
    <property type="evidence" value="ECO:0007669"/>
    <property type="project" value="InterPro"/>
</dbReference>
<evidence type="ECO:0000256" key="3">
    <source>
        <dbReference type="ARBA" id="ARBA00023163"/>
    </source>
</evidence>
<dbReference type="RefSeq" id="WP_137816087.1">
    <property type="nucleotide sequence ID" value="NZ_BJFL01000034.1"/>
</dbReference>
<dbReference type="InterPro" id="IPR000524">
    <property type="entry name" value="Tscrpt_reg_HTH_GntR"/>
</dbReference>
<keyword evidence="1" id="KW-0805">Transcription regulation</keyword>
<evidence type="ECO:0000256" key="1">
    <source>
        <dbReference type="ARBA" id="ARBA00023015"/>
    </source>
</evidence>
<proteinExistence type="predicted"/>
<organism evidence="5 6">
    <name type="scientific">Gandjariella thermophila</name>
    <dbReference type="NCBI Taxonomy" id="1931992"/>
    <lineage>
        <taxon>Bacteria</taxon>
        <taxon>Bacillati</taxon>
        <taxon>Actinomycetota</taxon>
        <taxon>Actinomycetes</taxon>
        <taxon>Pseudonocardiales</taxon>
        <taxon>Pseudonocardiaceae</taxon>
        <taxon>Gandjariella</taxon>
    </lineage>
</organism>
<keyword evidence="3" id="KW-0804">Transcription</keyword>
<dbReference type="SMART" id="SM00895">
    <property type="entry name" value="FCD"/>
    <property type="match status" value="1"/>
</dbReference>
<dbReference type="Gene3D" id="1.10.10.10">
    <property type="entry name" value="Winged helix-like DNA-binding domain superfamily/Winged helix DNA-binding domain"/>
    <property type="match status" value="1"/>
</dbReference>
<name>A0A4D4JEM0_9PSEU</name>
<dbReference type="SUPFAM" id="SSF46785">
    <property type="entry name" value="Winged helix' DNA-binding domain"/>
    <property type="match status" value="1"/>
</dbReference>
<dbReference type="PROSITE" id="PS50949">
    <property type="entry name" value="HTH_GNTR"/>
    <property type="match status" value="1"/>
</dbReference>
<dbReference type="InterPro" id="IPR036390">
    <property type="entry name" value="WH_DNA-bd_sf"/>
</dbReference>
<gene>
    <name evidence="5" type="ORF">GTS_47410</name>
</gene>
<dbReference type="AlphaFoldDB" id="A0A4D4JEM0"/>
<keyword evidence="6" id="KW-1185">Reference proteome</keyword>
<dbReference type="Gene3D" id="1.20.120.530">
    <property type="entry name" value="GntR ligand-binding domain-like"/>
    <property type="match status" value="1"/>
</dbReference>
<dbReference type="SUPFAM" id="SSF48008">
    <property type="entry name" value="GntR ligand-binding domain-like"/>
    <property type="match status" value="1"/>
</dbReference>
<dbReference type="OrthoDB" id="4164516at2"/>
<dbReference type="PANTHER" id="PTHR43537:SF44">
    <property type="entry name" value="GNTR FAMILY REGULATORY PROTEIN"/>
    <property type="match status" value="1"/>
</dbReference>
<reference evidence="6" key="1">
    <citation type="submission" date="2019-04" db="EMBL/GenBank/DDBJ databases">
        <title>Draft genome sequence of Pseudonocardiaceae bacterium SL3-2-4.</title>
        <authorList>
            <person name="Ningsih F."/>
            <person name="Yokota A."/>
            <person name="Sakai Y."/>
            <person name="Nanatani K."/>
            <person name="Yabe S."/>
            <person name="Oetari A."/>
            <person name="Sjamsuridzal W."/>
        </authorList>
    </citation>
    <scope>NUCLEOTIDE SEQUENCE [LARGE SCALE GENOMIC DNA]</scope>
    <source>
        <strain evidence="6">SL3-2-4</strain>
    </source>
</reference>